<sequence length="78" mass="8543">MWVTIKSSSQAYQLQQKPMAHKTLKIKEMVQAAIISILLGGSLTLAVIDEQYRSTFMDMAKIGLGGYLGLSLPKSKGK</sequence>
<dbReference type="AlphaFoldDB" id="A0A1D8TM30"/>
<evidence type="ECO:0000313" key="2">
    <source>
        <dbReference type="EMBL" id="AOW98656.1"/>
    </source>
</evidence>
<accession>A0A1D8TM30</accession>
<keyword evidence="1" id="KW-0472">Membrane</keyword>
<evidence type="ECO:0000256" key="1">
    <source>
        <dbReference type="SAM" id="Phobius"/>
    </source>
</evidence>
<dbReference type="Proteomes" id="UP000177870">
    <property type="component" value="Chromosome"/>
</dbReference>
<evidence type="ECO:0000313" key="3">
    <source>
        <dbReference type="Proteomes" id="UP000177870"/>
    </source>
</evidence>
<organism evidence="2 3">
    <name type="scientific">Moorena producens PAL-8-15-08-1</name>
    <dbReference type="NCBI Taxonomy" id="1458985"/>
    <lineage>
        <taxon>Bacteria</taxon>
        <taxon>Bacillati</taxon>
        <taxon>Cyanobacteriota</taxon>
        <taxon>Cyanophyceae</taxon>
        <taxon>Coleofasciculales</taxon>
        <taxon>Coleofasciculaceae</taxon>
        <taxon>Moorena</taxon>
    </lineage>
</organism>
<reference evidence="3" key="1">
    <citation type="submission" date="2016-10" db="EMBL/GenBank/DDBJ databases">
        <title>Comparative genomics uncovers the prolific and rare metabolic potential of the cyanobacterial genus Moorea.</title>
        <authorList>
            <person name="Leao T."/>
            <person name="Castelao G."/>
            <person name="Korobeynikov A."/>
            <person name="Monroe E.A."/>
            <person name="Podell S."/>
            <person name="Glukhov E."/>
            <person name="Allen E."/>
            <person name="Gerwick W.H."/>
            <person name="Gerwick L."/>
        </authorList>
    </citation>
    <scope>NUCLEOTIDE SEQUENCE [LARGE SCALE GENOMIC DNA]</scope>
    <source>
        <strain evidence="3">PAL-8-15-08-1</strain>
    </source>
</reference>
<dbReference type="EMBL" id="CP017599">
    <property type="protein sequence ID" value="AOW98656.1"/>
    <property type="molecule type" value="Genomic_DNA"/>
</dbReference>
<proteinExistence type="predicted"/>
<dbReference type="KEGG" id="mpro:BJP34_03635"/>
<keyword evidence="1" id="KW-1133">Transmembrane helix</keyword>
<protein>
    <submittedName>
        <fullName evidence="2">Uncharacterized protein</fullName>
    </submittedName>
</protein>
<feature type="transmembrane region" description="Helical" evidence="1">
    <location>
        <begin position="29"/>
        <end position="48"/>
    </location>
</feature>
<name>A0A1D8TM30_9CYAN</name>
<keyword evidence="1" id="KW-0812">Transmembrane</keyword>
<gene>
    <name evidence="2" type="ORF">BJP34_03635</name>
</gene>